<dbReference type="Proteomes" id="UP001249851">
    <property type="component" value="Unassembled WGS sequence"/>
</dbReference>
<name>A0AAD9QTK4_ACRCE</name>
<keyword evidence="2" id="KW-1185">Reference proteome</keyword>
<dbReference type="EMBL" id="JARQWQ010000016">
    <property type="protein sequence ID" value="KAK2566830.1"/>
    <property type="molecule type" value="Genomic_DNA"/>
</dbReference>
<sequence>MLMKRKCCAHQVEAVTVFSRFPVISGQGHKYILGFKQWSSCSRLRNPNAMDPKVDKLLEGKSTEYKLQAIAFSVACTLTRPTGNTSPEISIFDHELKGSKKEVERPKFSFEETSDEEELDDCYDVSAHKSVKLLAKGYQEEKKHFLTNQKTIIISKEKKGFACYRTVQNFNPRHHEINVAKDDG</sequence>
<proteinExistence type="predicted"/>
<dbReference type="AlphaFoldDB" id="A0AAD9QTK4"/>
<comment type="caution">
    <text evidence="1">The sequence shown here is derived from an EMBL/GenBank/DDBJ whole genome shotgun (WGS) entry which is preliminary data.</text>
</comment>
<reference evidence="1" key="1">
    <citation type="journal article" date="2023" name="G3 (Bethesda)">
        <title>Whole genome assembly and annotation of the endangered Caribbean coral Acropora cervicornis.</title>
        <authorList>
            <person name="Selwyn J.D."/>
            <person name="Vollmer S.V."/>
        </authorList>
    </citation>
    <scope>NUCLEOTIDE SEQUENCE</scope>
    <source>
        <strain evidence="1">K2</strain>
    </source>
</reference>
<protein>
    <submittedName>
        <fullName evidence="1">Uncharacterized protein</fullName>
    </submittedName>
</protein>
<evidence type="ECO:0000313" key="1">
    <source>
        <dbReference type="EMBL" id="KAK2566830.1"/>
    </source>
</evidence>
<evidence type="ECO:0000313" key="2">
    <source>
        <dbReference type="Proteomes" id="UP001249851"/>
    </source>
</evidence>
<reference evidence="1" key="2">
    <citation type="journal article" date="2023" name="Science">
        <title>Genomic signatures of disease resistance in endangered staghorn corals.</title>
        <authorList>
            <person name="Vollmer S.V."/>
            <person name="Selwyn J.D."/>
            <person name="Despard B.A."/>
            <person name="Roesel C.L."/>
        </authorList>
    </citation>
    <scope>NUCLEOTIDE SEQUENCE</scope>
    <source>
        <strain evidence="1">K2</strain>
    </source>
</reference>
<organism evidence="1 2">
    <name type="scientific">Acropora cervicornis</name>
    <name type="common">Staghorn coral</name>
    <dbReference type="NCBI Taxonomy" id="6130"/>
    <lineage>
        <taxon>Eukaryota</taxon>
        <taxon>Metazoa</taxon>
        <taxon>Cnidaria</taxon>
        <taxon>Anthozoa</taxon>
        <taxon>Hexacorallia</taxon>
        <taxon>Scleractinia</taxon>
        <taxon>Astrocoeniina</taxon>
        <taxon>Acroporidae</taxon>
        <taxon>Acropora</taxon>
    </lineage>
</organism>
<gene>
    <name evidence="1" type="ORF">P5673_009516</name>
</gene>
<accession>A0AAD9QTK4</accession>